<keyword evidence="2" id="KW-0285">Flavoprotein</keyword>
<organism evidence="6 7">
    <name type="scientific">Streptomyces xanthochromogenes</name>
    <dbReference type="NCBI Taxonomy" id="67384"/>
    <lineage>
        <taxon>Bacteria</taxon>
        <taxon>Bacillati</taxon>
        <taxon>Actinomycetota</taxon>
        <taxon>Actinomycetes</taxon>
        <taxon>Kitasatosporales</taxon>
        <taxon>Streptomycetaceae</taxon>
        <taxon>Streptomyces</taxon>
    </lineage>
</organism>
<feature type="compositionally biased region" description="Gly residues" evidence="4">
    <location>
        <begin position="253"/>
        <end position="268"/>
    </location>
</feature>
<dbReference type="GeneID" id="96291049"/>
<dbReference type="InterPro" id="IPR050641">
    <property type="entry name" value="RIFMO-like"/>
</dbReference>
<dbReference type="EMBL" id="BMUU01000004">
    <property type="protein sequence ID" value="GGY34569.1"/>
    <property type="molecule type" value="Genomic_DNA"/>
</dbReference>
<proteinExistence type="predicted"/>
<comment type="cofactor">
    <cofactor evidence="1">
        <name>FAD</name>
        <dbReference type="ChEBI" id="CHEBI:57692"/>
    </cofactor>
</comment>
<evidence type="ECO:0000256" key="3">
    <source>
        <dbReference type="ARBA" id="ARBA00022827"/>
    </source>
</evidence>
<sequence length="585" mass="62278">MAHNPSTDVLVVGAGPVGLSAAAELVRNGVRVRLVDRLPARLPYAKAVGIQPRTLEIWDRMGLVRDVLEAAVPIHGQLTYVNGVEQPKVDLELPPEVPYGFAALPQYETERLLEEYLAGLGTAIERETELLSFRQDADGVSALLRTASGGEEETRVGFLIGCDGAHSAVRKGLGLSFEGGAFPTSYMLADIETDWDLPAGYSVRSLHRAEDGTVDDLLVCVPLPGVNRYRVSMPAPPELVTERPAEDGAAAPGAGGAEPDGIAHGLGGERLPELSQIQAVVDRLAPEPTVLSRMRWSSVFRISHRIVDRYGEGRVFVAGDAAHIHPPTGAQGMNTGIQDACNLAWKLALVLRGSAGSALLTSYDAERRPVGEEVVGRTVRHAAEGVQADPDEPRTLMLREAQLLIDHREGPLATTPYGPSDAPQPGDRAPDCNGLAAPLVTYRMRLLDVLRGCPGHVVMLYLTDPADPAVARASVDLEGARVLGTAVWRVPELRAVAIVAQGIEPLEPGARTARSPLPSPADLSALADLPVPGYLDAAGEFARLYRPQGPTGFVVRPDGQLGARFPLHRTKEALAEYLAALSVPA</sequence>
<dbReference type="SUPFAM" id="SSF51905">
    <property type="entry name" value="FAD/NAD(P)-binding domain"/>
    <property type="match status" value="1"/>
</dbReference>
<dbReference type="Proteomes" id="UP000600946">
    <property type="component" value="Unassembled WGS sequence"/>
</dbReference>
<dbReference type="InterPro" id="IPR002938">
    <property type="entry name" value="FAD-bd"/>
</dbReference>
<feature type="domain" description="FAD-binding" evidence="5">
    <location>
        <begin position="7"/>
        <end position="198"/>
    </location>
</feature>
<keyword evidence="7" id="KW-1185">Reference proteome</keyword>
<dbReference type="Gene3D" id="3.30.70.2450">
    <property type="match status" value="1"/>
</dbReference>
<reference evidence="7" key="1">
    <citation type="journal article" date="2019" name="Int. J. Syst. Evol. Microbiol.">
        <title>The Global Catalogue of Microorganisms (GCM) 10K type strain sequencing project: providing services to taxonomists for standard genome sequencing and annotation.</title>
        <authorList>
            <consortium name="The Broad Institute Genomics Platform"/>
            <consortium name="The Broad Institute Genome Sequencing Center for Infectious Disease"/>
            <person name="Wu L."/>
            <person name="Ma J."/>
        </authorList>
    </citation>
    <scope>NUCLEOTIDE SEQUENCE [LARGE SCALE GENOMIC DNA]</scope>
    <source>
        <strain evidence="7">JCM 4594</strain>
    </source>
</reference>
<gene>
    <name evidence="6" type="primary">mhpA</name>
    <name evidence="6" type="ORF">GCM10010326_30860</name>
</gene>
<feature type="region of interest" description="Disordered" evidence="4">
    <location>
        <begin position="239"/>
        <end position="268"/>
    </location>
</feature>
<feature type="domain" description="FAD-binding" evidence="5">
    <location>
        <begin position="277"/>
        <end position="377"/>
    </location>
</feature>
<evidence type="ECO:0000259" key="5">
    <source>
        <dbReference type="Pfam" id="PF01494"/>
    </source>
</evidence>
<dbReference type="Gene3D" id="3.40.30.120">
    <property type="match status" value="1"/>
</dbReference>
<dbReference type="PANTHER" id="PTHR43004">
    <property type="entry name" value="TRK SYSTEM POTASSIUM UPTAKE PROTEIN"/>
    <property type="match status" value="1"/>
</dbReference>
<keyword evidence="3" id="KW-0274">FAD</keyword>
<dbReference type="Gene3D" id="3.50.50.60">
    <property type="entry name" value="FAD/NAD(P)-binding domain"/>
    <property type="match status" value="1"/>
</dbReference>
<dbReference type="Pfam" id="PF01494">
    <property type="entry name" value="FAD_binding_3"/>
    <property type="match status" value="2"/>
</dbReference>
<dbReference type="PRINTS" id="PR00420">
    <property type="entry name" value="RNGMNOXGNASE"/>
</dbReference>
<evidence type="ECO:0000313" key="7">
    <source>
        <dbReference type="Proteomes" id="UP000600946"/>
    </source>
</evidence>
<evidence type="ECO:0000256" key="4">
    <source>
        <dbReference type="SAM" id="MobiDB-lite"/>
    </source>
</evidence>
<name>A0ABQ3A3I9_9ACTN</name>
<protein>
    <submittedName>
        <fullName evidence="6">3-(3-hydroxyphenyl)propionate hydroxylase</fullName>
    </submittedName>
</protein>
<evidence type="ECO:0000313" key="6">
    <source>
        <dbReference type="EMBL" id="GGY34569.1"/>
    </source>
</evidence>
<comment type="caution">
    <text evidence="6">The sequence shown here is derived from an EMBL/GenBank/DDBJ whole genome shotgun (WGS) entry which is preliminary data.</text>
</comment>
<dbReference type="InterPro" id="IPR036188">
    <property type="entry name" value="FAD/NAD-bd_sf"/>
</dbReference>
<evidence type="ECO:0000256" key="1">
    <source>
        <dbReference type="ARBA" id="ARBA00001974"/>
    </source>
</evidence>
<accession>A0ABQ3A3I9</accession>
<dbReference type="RefSeq" id="WP_190027293.1">
    <property type="nucleotide sequence ID" value="NZ_BMUU01000004.1"/>
</dbReference>
<dbReference type="PANTHER" id="PTHR43004:SF19">
    <property type="entry name" value="BINDING MONOOXYGENASE, PUTATIVE (JCVI)-RELATED"/>
    <property type="match status" value="1"/>
</dbReference>
<evidence type="ECO:0000256" key="2">
    <source>
        <dbReference type="ARBA" id="ARBA00022630"/>
    </source>
</evidence>